<dbReference type="Pfam" id="PF02361">
    <property type="entry name" value="CbiQ"/>
    <property type="match status" value="1"/>
</dbReference>
<keyword evidence="5 6" id="KW-0472">Membrane</keyword>
<dbReference type="AlphaFoldDB" id="A0A375I2M9"/>
<dbReference type="PANTHER" id="PTHR43723">
    <property type="entry name" value="COBALT TRANSPORT PROTEIN CBIQ"/>
    <property type="match status" value="1"/>
</dbReference>
<keyword evidence="3 6" id="KW-0812">Transmembrane</keyword>
<keyword evidence="4 6" id="KW-1133">Transmembrane helix</keyword>
<evidence type="ECO:0000256" key="5">
    <source>
        <dbReference type="ARBA" id="ARBA00023136"/>
    </source>
</evidence>
<dbReference type="GO" id="GO:0043190">
    <property type="term" value="C:ATP-binding cassette (ABC) transporter complex"/>
    <property type="evidence" value="ECO:0007669"/>
    <property type="project" value="InterPro"/>
</dbReference>
<dbReference type="RefSeq" id="WP_220474356.1">
    <property type="nucleotide sequence ID" value="NZ_OMOH01000004.1"/>
</dbReference>
<dbReference type="InterPro" id="IPR052770">
    <property type="entry name" value="Cobalt_transport_CbiQ"/>
</dbReference>
<protein>
    <submittedName>
        <fullName evidence="7">ABC/ECF transporter, transmembrane component</fullName>
    </submittedName>
</protein>
<comment type="subcellular location">
    <subcellularLocation>
        <location evidence="1">Cell membrane</location>
        <topology evidence="1">Multi-pass membrane protein</topology>
    </subcellularLocation>
</comment>
<evidence type="ECO:0000313" key="8">
    <source>
        <dbReference type="Proteomes" id="UP000265962"/>
    </source>
</evidence>
<dbReference type="GO" id="GO:0006824">
    <property type="term" value="P:cobalt ion transport"/>
    <property type="evidence" value="ECO:0007669"/>
    <property type="project" value="InterPro"/>
</dbReference>
<evidence type="ECO:0000256" key="4">
    <source>
        <dbReference type="ARBA" id="ARBA00022989"/>
    </source>
</evidence>
<evidence type="ECO:0000313" key="7">
    <source>
        <dbReference type="EMBL" id="SPF68273.1"/>
    </source>
</evidence>
<dbReference type="CDD" id="cd16914">
    <property type="entry name" value="EcfT"/>
    <property type="match status" value="1"/>
</dbReference>
<proteinExistence type="predicted"/>
<keyword evidence="8" id="KW-1185">Reference proteome</keyword>
<sequence length="267" mass="28768">MSAHSHHINALDDAAWDSPWRRRRVGEKVLCSMGLVLTALLTPVWPGTVLVAVAAVCFIIGSARIGPRVLAEAMTGPAIFLVLGGVSVLFSVGQSPTDAWWSLGALSIGPTSAAQALRLFLHGMAGTLAVMVLATTTPMVDLLTWLRRFRIPEPLLEIANLTYRLLFVLLDTMLTVMEAQRCRLGDNPVGPMRGLRRRWENTAAAIGAIGVLAWERAGRLNEGMSHRGFETTLATLPVRRTASPGFIVTTVVVIAAIWAISWGVSAL</sequence>
<dbReference type="Proteomes" id="UP000265962">
    <property type="component" value="Unassembled WGS sequence"/>
</dbReference>
<dbReference type="NCBIfam" id="TIGR02454">
    <property type="entry name" value="ECF_T_CbiQ"/>
    <property type="match status" value="1"/>
</dbReference>
<name>A0A375I2M9_9ACTN</name>
<dbReference type="PANTHER" id="PTHR43723:SF1">
    <property type="entry name" value="COBALT TRANSPORT PROTEIN CBIQ"/>
    <property type="match status" value="1"/>
</dbReference>
<feature type="transmembrane region" description="Helical" evidence="6">
    <location>
        <begin position="128"/>
        <end position="146"/>
    </location>
</feature>
<reference evidence="8" key="1">
    <citation type="submission" date="2018-02" db="EMBL/GenBank/DDBJ databases">
        <authorList>
            <person name="Hornung B."/>
        </authorList>
    </citation>
    <scope>NUCLEOTIDE SEQUENCE [LARGE SCALE GENOMIC DNA]</scope>
</reference>
<gene>
    <name evidence="7" type="ORF">PROPJV5_1216</name>
</gene>
<evidence type="ECO:0000256" key="1">
    <source>
        <dbReference type="ARBA" id="ARBA00004651"/>
    </source>
</evidence>
<feature type="transmembrane region" description="Helical" evidence="6">
    <location>
        <begin position="43"/>
        <end position="61"/>
    </location>
</feature>
<organism evidence="7 8">
    <name type="scientific">Propionibacterium ruminifibrarum</name>
    <dbReference type="NCBI Taxonomy" id="1962131"/>
    <lineage>
        <taxon>Bacteria</taxon>
        <taxon>Bacillati</taxon>
        <taxon>Actinomycetota</taxon>
        <taxon>Actinomycetes</taxon>
        <taxon>Propionibacteriales</taxon>
        <taxon>Propionibacteriaceae</taxon>
        <taxon>Propionibacterium</taxon>
    </lineage>
</organism>
<feature type="transmembrane region" description="Helical" evidence="6">
    <location>
        <begin position="73"/>
        <end position="93"/>
    </location>
</feature>
<keyword evidence="2" id="KW-1003">Cell membrane</keyword>
<dbReference type="EMBL" id="OMOH01000004">
    <property type="protein sequence ID" value="SPF68273.1"/>
    <property type="molecule type" value="Genomic_DNA"/>
</dbReference>
<evidence type="ECO:0000256" key="3">
    <source>
        <dbReference type="ARBA" id="ARBA00022692"/>
    </source>
</evidence>
<dbReference type="InterPro" id="IPR003339">
    <property type="entry name" value="ABC/ECF_trnsptr_transmembrane"/>
</dbReference>
<feature type="transmembrane region" description="Helical" evidence="6">
    <location>
        <begin position="245"/>
        <end position="264"/>
    </location>
</feature>
<accession>A0A375I2M9</accession>
<evidence type="ECO:0000256" key="2">
    <source>
        <dbReference type="ARBA" id="ARBA00022475"/>
    </source>
</evidence>
<dbReference type="InterPro" id="IPR012809">
    <property type="entry name" value="ECF_CbiQ"/>
</dbReference>
<evidence type="ECO:0000256" key="6">
    <source>
        <dbReference type="SAM" id="Phobius"/>
    </source>
</evidence>